<feature type="non-terminal residue" evidence="1">
    <location>
        <position position="1"/>
    </location>
</feature>
<name>A0A2K3P5S8_TRIPR</name>
<dbReference type="EMBL" id="ASHM01003950">
    <property type="protein sequence ID" value="PNY10623.1"/>
    <property type="molecule type" value="Genomic_DNA"/>
</dbReference>
<dbReference type="Proteomes" id="UP000236291">
    <property type="component" value="Unassembled WGS sequence"/>
</dbReference>
<comment type="caution">
    <text evidence="1">The sequence shown here is derived from an EMBL/GenBank/DDBJ whole genome shotgun (WGS) entry which is preliminary data.</text>
</comment>
<evidence type="ECO:0000313" key="1">
    <source>
        <dbReference type="EMBL" id="PNY10623.1"/>
    </source>
</evidence>
<accession>A0A2K3P5S8</accession>
<evidence type="ECO:0000313" key="2">
    <source>
        <dbReference type="Proteomes" id="UP000236291"/>
    </source>
</evidence>
<protein>
    <submittedName>
        <fullName evidence="1">Uncharacterized protein</fullName>
    </submittedName>
</protein>
<reference evidence="1 2" key="1">
    <citation type="journal article" date="2014" name="Am. J. Bot.">
        <title>Genome assembly and annotation for red clover (Trifolium pratense; Fabaceae).</title>
        <authorList>
            <person name="Istvanek J."/>
            <person name="Jaros M."/>
            <person name="Krenek A."/>
            <person name="Repkova J."/>
        </authorList>
    </citation>
    <scope>NUCLEOTIDE SEQUENCE [LARGE SCALE GENOMIC DNA]</scope>
    <source>
        <strain evidence="2">cv. Tatra</strain>
        <tissue evidence="1">Young leaves</tissue>
    </source>
</reference>
<dbReference type="AlphaFoldDB" id="A0A2K3P5S8"/>
<proteinExistence type="predicted"/>
<organism evidence="1 2">
    <name type="scientific">Trifolium pratense</name>
    <name type="common">Red clover</name>
    <dbReference type="NCBI Taxonomy" id="57577"/>
    <lineage>
        <taxon>Eukaryota</taxon>
        <taxon>Viridiplantae</taxon>
        <taxon>Streptophyta</taxon>
        <taxon>Embryophyta</taxon>
        <taxon>Tracheophyta</taxon>
        <taxon>Spermatophyta</taxon>
        <taxon>Magnoliopsida</taxon>
        <taxon>eudicotyledons</taxon>
        <taxon>Gunneridae</taxon>
        <taxon>Pentapetalae</taxon>
        <taxon>rosids</taxon>
        <taxon>fabids</taxon>
        <taxon>Fabales</taxon>
        <taxon>Fabaceae</taxon>
        <taxon>Papilionoideae</taxon>
        <taxon>50 kb inversion clade</taxon>
        <taxon>NPAAA clade</taxon>
        <taxon>Hologalegina</taxon>
        <taxon>IRL clade</taxon>
        <taxon>Trifolieae</taxon>
        <taxon>Trifolium</taxon>
    </lineage>
</organism>
<reference evidence="1 2" key="2">
    <citation type="journal article" date="2017" name="Front. Plant Sci.">
        <title>Gene Classification and Mining of Molecular Markers Useful in Red Clover (Trifolium pratense) Breeding.</title>
        <authorList>
            <person name="Istvanek J."/>
            <person name="Dluhosova J."/>
            <person name="Dluhos P."/>
            <person name="Patkova L."/>
            <person name="Nedelnik J."/>
            <person name="Repkova J."/>
        </authorList>
    </citation>
    <scope>NUCLEOTIDE SEQUENCE [LARGE SCALE GENOMIC DNA]</scope>
    <source>
        <strain evidence="2">cv. Tatra</strain>
        <tissue evidence="1">Young leaves</tissue>
    </source>
</reference>
<gene>
    <name evidence="1" type="ORF">L195_g007207</name>
</gene>
<sequence>SVELSQALEVQTRLAALLIRQAGSGNWTYGWSVIHLLDGVSTQLGVDFINSDSSSHVKRHDAAATHRVIRSSKHIVIEWLQACAIQGLFLAFI</sequence>